<dbReference type="SUPFAM" id="SSF75005">
    <property type="entry name" value="Arabinanase/levansucrase/invertase"/>
    <property type="match status" value="1"/>
</dbReference>
<dbReference type="Gene3D" id="2.115.10.20">
    <property type="entry name" value="Glycosyl hydrolase domain, family 43"/>
    <property type="match status" value="1"/>
</dbReference>
<evidence type="ECO:0000313" key="2">
    <source>
        <dbReference type="Proteomes" id="UP001233314"/>
    </source>
</evidence>
<reference evidence="1 2" key="1">
    <citation type="submission" date="2023-07" db="EMBL/GenBank/DDBJ databases">
        <title>Nocardioides sp. nov WY-20 isolated from soil.</title>
        <authorList>
            <person name="Liu B."/>
            <person name="Wan Y."/>
        </authorList>
    </citation>
    <scope>NUCLEOTIDE SEQUENCE [LARGE SCALE GENOMIC DNA]</scope>
    <source>
        <strain evidence="1 2">WY-20</strain>
    </source>
</reference>
<gene>
    <name evidence="1" type="ORF">Q5722_05885</name>
</gene>
<name>A0ABT9AZC5_9ACTN</name>
<dbReference type="EMBL" id="JAUQTA010000001">
    <property type="protein sequence ID" value="MDO7867894.1"/>
    <property type="molecule type" value="Genomic_DNA"/>
</dbReference>
<evidence type="ECO:0000313" key="1">
    <source>
        <dbReference type="EMBL" id="MDO7867894.1"/>
    </source>
</evidence>
<proteinExistence type="predicted"/>
<accession>A0ABT9AZC5</accession>
<sequence length="431" mass="47398">MIPPLALAHRFRPVQLVQHERRSGFRAPFVAVEAQPDPSIRATHVGLASGGCTLSATYDARRRRVTLHIEVPGGSRRFASRRHGRVTRPPQALALALTGRWLTAWSRDTAEGEWRARCKVDATDFVEVRTPDFLAGLEVLDPVGALTWRSGTYGQIGLRDLHLVTDADGSAYVREGRYWLTATQAGPGFADAAQTGVWSWLPGTDDLRPESLLWWTRDGLVHGDHAVHLVRGDDRWHVLASTWGDFDRTRVAITYATTDADLLAGEHVVEALELALPQPPGPHVGVWDPHLTRTDGQWHLAWVAARSFFDFRPALGRAPEPSGPWTLVGTAEDRTATEGCVIVRTDAGWRLLASDGADNDAGQRERYPAFDLTMREVGELEAAYGSNIPWPSVVRHGGGWSMITFDGTPYGGRLPGYGTHGDVLVLRSDQP</sequence>
<organism evidence="1 2">
    <name type="scientific">Nocardioides jiangxiensis</name>
    <dbReference type="NCBI Taxonomy" id="3064524"/>
    <lineage>
        <taxon>Bacteria</taxon>
        <taxon>Bacillati</taxon>
        <taxon>Actinomycetota</taxon>
        <taxon>Actinomycetes</taxon>
        <taxon>Propionibacteriales</taxon>
        <taxon>Nocardioidaceae</taxon>
        <taxon>Nocardioides</taxon>
    </lineage>
</organism>
<dbReference type="RefSeq" id="WP_305027275.1">
    <property type="nucleotide sequence ID" value="NZ_JAUQTA010000001.1"/>
</dbReference>
<dbReference type="InterPro" id="IPR023296">
    <property type="entry name" value="Glyco_hydro_beta-prop_sf"/>
</dbReference>
<dbReference type="Proteomes" id="UP001233314">
    <property type="component" value="Unassembled WGS sequence"/>
</dbReference>
<protein>
    <submittedName>
        <fullName evidence="1">Uncharacterized protein</fullName>
    </submittedName>
</protein>
<keyword evidence="2" id="KW-1185">Reference proteome</keyword>
<comment type="caution">
    <text evidence="1">The sequence shown here is derived from an EMBL/GenBank/DDBJ whole genome shotgun (WGS) entry which is preliminary data.</text>
</comment>